<keyword evidence="4" id="KW-0804">Transcription</keyword>
<dbReference type="InterPro" id="IPR000847">
    <property type="entry name" value="LysR_HTH_N"/>
</dbReference>
<dbReference type="PROSITE" id="PS50931">
    <property type="entry name" value="HTH_LYSR"/>
    <property type="match status" value="1"/>
</dbReference>
<keyword evidence="3" id="KW-0238">DNA-binding</keyword>
<name>A0ABY4QWJ5_9ACTN</name>
<organism evidence="6 7">
    <name type="scientific">Jatrophihabitans telluris</name>
    <dbReference type="NCBI Taxonomy" id="2038343"/>
    <lineage>
        <taxon>Bacteria</taxon>
        <taxon>Bacillati</taxon>
        <taxon>Actinomycetota</taxon>
        <taxon>Actinomycetes</taxon>
        <taxon>Jatrophihabitantales</taxon>
        <taxon>Jatrophihabitantaceae</taxon>
        <taxon>Jatrophihabitans</taxon>
    </lineage>
</organism>
<dbReference type="SUPFAM" id="SSF46785">
    <property type="entry name" value="Winged helix' DNA-binding domain"/>
    <property type="match status" value="1"/>
</dbReference>
<reference evidence="6" key="2">
    <citation type="submission" date="2022-05" db="EMBL/GenBank/DDBJ databases">
        <authorList>
            <person name="Kim J.-S."/>
            <person name="Lee K."/>
            <person name="Suh M."/>
            <person name="Eom M."/>
            <person name="Kim J.-S."/>
            <person name="Kim D.-S."/>
            <person name="Ko S.-H."/>
            <person name="Shin Y."/>
            <person name="Lee J.-S."/>
        </authorList>
    </citation>
    <scope>NUCLEOTIDE SEQUENCE</scope>
    <source>
        <strain evidence="6">N237</strain>
    </source>
</reference>
<dbReference type="PANTHER" id="PTHR30346">
    <property type="entry name" value="TRANSCRIPTIONAL DUAL REGULATOR HCAR-RELATED"/>
    <property type="match status" value="1"/>
</dbReference>
<evidence type="ECO:0000313" key="7">
    <source>
        <dbReference type="Proteomes" id="UP001056336"/>
    </source>
</evidence>
<dbReference type="Gene3D" id="1.10.10.10">
    <property type="entry name" value="Winged helix-like DNA-binding domain superfamily/Winged helix DNA-binding domain"/>
    <property type="match status" value="1"/>
</dbReference>
<dbReference type="InterPro" id="IPR005119">
    <property type="entry name" value="LysR_subst-bd"/>
</dbReference>
<comment type="similarity">
    <text evidence="1">Belongs to the LysR transcriptional regulatory family.</text>
</comment>
<dbReference type="Gene3D" id="3.40.190.10">
    <property type="entry name" value="Periplasmic binding protein-like II"/>
    <property type="match status" value="2"/>
</dbReference>
<dbReference type="PANTHER" id="PTHR30346:SF29">
    <property type="entry name" value="LYSR SUBSTRATE-BINDING"/>
    <property type="match status" value="1"/>
</dbReference>
<proteinExistence type="inferred from homology"/>
<evidence type="ECO:0000256" key="2">
    <source>
        <dbReference type="ARBA" id="ARBA00023015"/>
    </source>
</evidence>
<feature type="domain" description="HTH lysR-type" evidence="5">
    <location>
        <begin position="5"/>
        <end position="62"/>
    </location>
</feature>
<dbReference type="RefSeq" id="WP_249770457.1">
    <property type="nucleotide sequence ID" value="NZ_CP097332.1"/>
</dbReference>
<evidence type="ECO:0000259" key="5">
    <source>
        <dbReference type="PROSITE" id="PS50931"/>
    </source>
</evidence>
<evidence type="ECO:0000313" key="6">
    <source>
        <dbReference type="EMBL" id="UQX87689.1"/>
    </source>
</evidence>
<dbReference type="SUPFAM" id="SSF53850">
    <property type="entry name" value="Periplasmic binding protein-like II"/>
    <property type="match status" value="1"/>
</dbReference>
<keyword evidence="2" id="KW-0805">Transcription regulation</keyword>
<sequence length="302" mass="31889">MTRPLEVSRLRLLREVAIRGSIAAAAREVGLTPSAVSQQLAILEREAGAALLDRTPRGVLLTGPGRVLVERATAILELLESASADLERLTGELAGEVRVATVASAGAALVSPAADRLARLHPELNLTVTVAEPARSIEALLNGDLDVAVVDVYDGVPVAIPDYLQLLELATEELVLVSRPGDFPLRAKVKLGDLNHRHWVMPPAEAACGQAVRAACRSAGFEPEVRWETDDMLLLVRAVAAGHGVAVLPRLAVADDVADVQTRPLAGDPMSRRLLALTRTSSQDRPVVQAVLTALAERSAGG</sequence>
<dbReference type="InterPro" id="IPR036388">
    <property type="entry name" value="WH-like_DNA-bd_sf"/>
</dbReference>
<dbReference type="InterPro" id="IPR036390">
    <property type="entry name" value="WH_DNA-bd_sf"/>
</dbReference>
<reference evidence="6" key="1">
    <citation type="journal article" date="2018" name="Int. J. Syst. Evol. Microbiol.">
        <title>Jatrophihabitans telluris sp. nov., isolated from sediment soil of lava forest wetlands and the emended description of the genus Jatrophihabitans.</title>
        <authorList>
            <person name="Lee K.C."/>
            <person name="Suh M.K."/>
            <person name="Eom M.K."/>
            <person name="Kim K.K."/>
            <person name="Kim J.S."/>
            <person name="Kim D.S."/>
            <person name="Ko S.H."/>
            <person name="Shin Y.K."/>
            <person name="Lee J.S."/>
        </authorList>
    </citation>
    <scope>NUCLEOTIDE SEQUENCE</scope>
    <source>
        <strain evidence="6">N237</strain>
    </source>
</reference>
<evidence type="ECO:0000256" key="4">
    <source>
        <dbReference type="ARBA" id="ARBA00023163"/>
    </source>
</evidence>
<dbReference type="Pfam" id="PF03466">
    <property type="entry name" value="LysR_substrate"/>
    <property type="match status" value="1"/>
</dbReference>
<evidence type="ECO:0000256" key="3">
    <source>
        <dbReference type="ARBA" id="ARBA00023125"/>
    </source>
</evidence>
<evidence type="ECO:0000256" key="1">
    <source>
        <dbReference type="ARBA" id="ARBA00009437"/>
    </source>
</evidence>
<gene>
    <name evidence="6" type="ORF">M6D93_15465</name>
</gene>
<dbReference type="Pfam" id="PF00126">
    <property type="entry name" value="HTH_1"/>
    <property type="match status" value="1"/>
</dbReference>
<dbReference type="Proteomes" id="UP001056336">
    <property type="component" value="Chromosome"/>
</dbReference>
<keyword evidence="7" id="KW-1185">Reference proteome</keyword>
<dbReference type="EMBL" id="CP097332">
    <property type="protein sequence ID" value="UQX87689.1"/>
    <property type="molecule type" value="Genomic_DNA"/>
</dbReference>
<protein>
    <submittedName>
        <fullName evidence="6">LysR family transcriptional regulator</fullName>
    </submittedName>
</protein>
<accession>A0ABY4QWJ5</accession>